<evidence type="ECO:0000313" key="1">
    <source>
        <dbReference type="EMBL" id="BDI28366.1"/>
    </source>
</evidence>
<dbReference type="Pfam" id="PF00356">
    <property type="entry name" value="LacI"/>
    <property type="match status" value="1"/>
</dbReference>
<dbReference type="SMART" id="SM00354">
    <property type="entry name" value="HTH_LACI"/>
    <property type="match status" value="1"/>
</dbReference>
<dbReference type="GO" id="GO:0000976">
    <property type="term" value="F:transcription cis-regulatory region binding"/>
    <property type="evidence" value="ECO:0007669"/>
    <property type="project" value="TreeGrafter"/>
</dbReference>
<dbReference type="InterPro" id="IPR046335">
    <property type="entry name" value="LacI/GalR-like_sensor"/>
</dbReference>
<organism evidence="1 2">
    <name type="scientific">Capsulimonas corticalis</name>
    <dbReference type="NCBI Taxonomy" id="2219043"/>
    <lineage>
        <taxon>Bacteria</taxon>
        <taxon>Bacillati</taxon>
        <taxon>Armatimonadota</taxon>
        <taxon>Armatimonadia</taxon>
        <taxon>Capsulimonadales</taxon>
        <taxon>Capsulimonadaceae</taxon>
        <taxon>Capsulimonas</taxon>
    </lineage>
</organism>
<dbReference type="PANTHER" id="PTHR30146:SF109">
    <property type="entry name" value="HTH-TYPE TRANSCRIPTIONAL REGULATOR GALS"/>
    <property type="match status" value="1"/>
</dbReference>
<protein>
    <submittedName>
        <fullName evidence="1">Catabolite control protein A</fullName>
    </submittedName>
</protein>
<dbReference type="GO" id="GO:0003700">
    <property type="term" value="F:DNA-binding transcription factor activity"/>
    <property type="evidence" value="ECO:0007669"/>
    <property type="project" value="TreeGrafter"/>
</dbReference>
<dbReference type="KEGG" id="ccot:CCAX7_004170"/>
<dbReference type="Pfam" id="PF13377">
    <property type="entry name" value="Peripla_BP_3"/>
    <property type="match status" value="1"/>
</dbReference>
<dbReference type="InterPro" id="IPR028082">
    <property type="entry name" value="Peripla_BP_I"/>
</dbReference>
<dbReference type="OrthoDB" id="9796186at2"/>
<proteinExistence type="predicted"/>
<dbReference type="Gene3D" id="3.40.50.2300">
    <property type="match status" value="2"/>
</dbReference>
<dbReference type="PRINTS" id="PR00036">
    <property type="entry name" value="HTHLACI"/>
</dbReference>
<dbReference type="FunCoup" id="A0A402D320">
    <property type="interactions" value="89"/>
</dbReference>
<dbReference type="Gene3D" id="1.10.260.40">
    <property type="entry name" value="lambda repressor-like DNA-binding domains"/>
    <property type="match status" value="1"/>
</dbReference>
<dbReference type="CDD" id="cd01392">
    <property type="entry name" value="HTH_LacI"/>
    <property type="match status" value="1"/>
</dbReference>
<dbReference type="InterPro" id="IPR000843">
    <property type="entry name" value="HTH_LacI"/>
</dbReference>
<dbReference type="PANTHER" id="PTHR30146">
    <property type="entry name" value="LACI-RELATED TRANSCRIPTIONAL REPRESSOR"/>
    <property type="match status" value="1"/>
</dbReference>
<reference evidence="1 2" key="1">
    <citation type="journal article" date="2019" name="Int. J. Syst. Evol. Microbiol.">
        <title>Capsulimonas corticalis gen. nov., sp. nov., an aerobic capsulated bacterium, of a novel bacterial order, Capsulimonadales ord. nov., of the class Armatimonadia of the phylum Armatimonadetes.</title>
        <authorList>
            <person name="Li J."/>
            <person name="Kudo C."/>
            <person name="Tonouchi A."/>
        </authorList>
    </citation>
    <scope>NUCLEOTIDE SEQUENCE [LARGE SCALE GENOMIC DNA]</scope>
    <source>
        <strain evidence="1 2">AX-7</strain>
    </source>
</reference>
<name>A0A402D320_9BACT</name>
<dbReference type="RefSeq" id="WP_119323889.1">
    <property type="nucleotide sequence ID" value="NZ_AP025739.1"/>
</dbReference>
<evidence type="ECO:0000313" key="2">
    <source>
        <dbReference type="Proteomes" id="UP000287394"/>
    </source>
</evidence>
<dbReference type="CDD" id="cd06267">
    <property type="entry name" value="PBP1_LacI_sugar_binding-like"/>
    <property type="match status" value="1"/>
</dbReference>
<dbReference type="SUPFAM" id="SSF47413">
    <property type="entry name" value="lambda repressor-like DNA-binding domains"/>
    <property type="match status" value="1"/>
</dbReference>
<dbReference type="PROSITE" id="PS50932">
    <property type="entry name" value="HTH_LACI_2"/>
    <property type="match status" value="1"/>
</dbReference>
<dbReference type="InterPro" id="IPR010982">
    <property type="entry name" value="Lambda_DNA-bd_dom_sf"/>
</dbReference>
<dbReference type="SUPFAM" id="SSF53822">
    <property type="entry name" value="Periplasmic binding protein-like I"/>
    <property type="match status" value="1"/>
</dbReference>
<gene>
    <name evidence="1" type="ORF">CCAX7_004170</name>
</gene>
<dbReference type="AlphaFoldDB" id="A0A402D320"/>
<dbReference type="EMBL" id="AP025739">
    <property type="protein sequence ID" value="BDI28366.1"/>
    <property type="molecule type" value="Genomic_DNA"/>
</dbReference>
<dbReference type="Proteomes" id="UP000287394">
    <property type="component" value="Chromosome"/>
</dbReference>
<keyword evidence="2" id="KW-1185">Reference proteome</keyword>
<sequence length="342" mass="38710">MITIKDIARTANVGVTTVSRVINNHPRVDPVTRERILQCMRDLNYYPSALARNLSRSQMNVIGIVFPEGVLVIWGANNYFAPTLNGVAAAANELHQSVLLCSNDVWSNVPNSFSSLLDRRCDGLLLFGMPRENDLTPVLLRSGFPFVMVSDMSEDKRVASVDIDNVAVGRMATQYLLEHGHRRIGFVTMVTGYEHYNWSLNRFRGYRQALEDWGVGFREDYVSPILTSKDRSWKRFEHFLEMDPQVRPTALFCMEDESAVDGIRYMQERGLKVPDDLSFIGVNDLPEDAITGPGLTTIWQPLDQVGSQSMRIVHKMVRGEVGRDHRELLPVKLIERGSVRAV</sequence>
<dbReference type="PROSITE" id="PS00356">
    <property type="entry name" value="HTH_LACI_1"/>
    <property type="match status" value="1"/>
</dbReference>
<accession>A0A402D320</accession>